<organism evidence="1 2">
    <name type="scientific">Microbacterium album</name>
    <dbReference type="NCBI Taxonomy" id="2053191"/>
    <lineage>
        <taxon>Bacteria</taxon>
        <taxon>Bacillati</taxon>
        <taxon>Actinomycetota</taxon>
        <taxon>Actinomycetes</taxon>
        <taxon>Micrococcales</taxon>
        <taxon>Microbacteriaceae</taxon>
        <taxon>Microbacterium</taxon>
    </lineage>
</organism>
<evidence type="ECO:0008006" key="3">
    <source>
        <dbReference type="Google" id="ProtNLM"/>
    </source>
</evidence>
<dbReference type="AlphaFoldDB" id="A0A917ML23"/>
<evidence type="ECO:0000313" key="2">
    <source>
        <dbReference type="Proteomes" id="UP000657592"/>
    </source>
</evidence>
<reference evidence="1" key="1">
    <citation type="journal article" date="2014" name="Int. J. Syst. Evol. Microbiol.">
        <title>Complete genome sequence of Corynebacterium casei LMG S-19264T (=DSM 44701T), isolated from a smear-ripened cheese.</title>
        <authorList>
            <consortium name="US DOE Joint Genome Institute (JGI-PGF)"/>
            <person name="Walter F."/>
            <person name="Albersmeier A."/>
            <person name="Kalinowski J."/>
            <person name="Ruckert C."/>
        </authorList>
    </citation>
    <scope>NUCLEOTIDE SEQUENCE</scope>
    <source>
        <strain evidence="1">CGMCC 1.15794</strain>
    </source>
</reference>
<name>A0A917ML23_9MICO</name>
<dbReference type="Proteomes" id="UP000657592">
    <property type="component" value="Unassembled WGS sequence"/>
</dbReference>
<comment type="caution">
    <text evidence="1">The sequence shown here is derived from an EMBL/GenBank/DDBJ whole genome shotgun (WGS) entry which is preliminary data.</text>
</comment>
<sequence>MAIVRFGHEPLSPAELSAACLDGELVALGEGYAPSDALSTPWVRAASLRPLLRDGLVGIGLTAAWVHGGVGEPPAVHRVQRLAGRHLSRPVQSRVRYRDTPLAVSDAALLAGVRIATLVRTLVDLARESDEPASASAARRLASPVTLRDAHAWLDAHPRMPGSRAARCFLRELAEHAAGARTT</sequence>
<dbReference type="RefSeq" id="WP_188754573.1">
    <property type="nucleotide sequence ID" value="NZ_BMJY01000001.1"/>
</dbReference>
<gene>
    <name evidence="1" type="ORF">GCM10010921_04150</name>
</gene>
<protein>
    <recommendedName>
        <fullName evidence="3">AbiEi antitoxin C-terminal domain-containing protein</fullName>
    </recommendedName>
</protein>
<reference evidence="1" key="2">
    <citation type="submission" date="2020-09" db="EMBL/GenBank/DDBJ databases">
        <authorList>
            <person name="Sun Q."/>
            <person name="Zhou Y."/>
        </authorList>
    </citation>
    <scope>NUCLEOTIDE SEQUENCE</scope>
    <source>
        <strain evidence="1">CGMCC 1.15794</strain>
    </source>
</reference>
<dbReference type="EMBL" id="BMJY01000001">
    <property type="protein sequence ID" value="GGH35622.1"/>
    <property type="molecule type" value="Genomic_DNA"/>
</dbReference>
<keyword evidence="2" id="KW-1185">Reference proteome</keyword>
<proteinExistence type="predicted"/>
<evidence type="ECO:0000313" key="1">
    <source>
        <dbReference type="EMBL" id="GGH35622.1"/>
    </source>
</evidence>
<accession>A0A917ML23</accession>